<dbReference type="GO" id="GO:0045148">
    <property type="term" value="F:tripeptide aminopeptidase activity"/>
    <property type="evidence" value="ECO:0007669"/>
    <property type="project" value="UniProtKB-EC"/>
</dbReference>
<dbReference type="GO" id="GO:0005829">
    <property type="term" value="C:cytosol"/>
    <property type="evidence" value="ECO:0007669"/>
    <property type="project" value="TreeGrafter"/>
</dbReference>
<dbReference type="SUPFAM" id="SSF53187">
    <property type="entry name" value="Zn-dependent exopeptidases"/>
    <property type="match status" value="1"/>
</dbReference>
<comment type="cofactor">
    <cofactor evidence="1">
        <name>Zn(2+)</name>
        <dbReference type="ChEBI" id="CHEBI:29105"/>
    </cofactor>
</comment>
<dbReference type="AlphaFoldDB" id="A0A645DU62"/>
<keyword evidence="2" id="KW-0862">Zinc</keyword>
<dbReference type="PANTHER" id="PTHR42994:SF1">
    <property type="entry name" value="PEPTIDASE T"/>
    <property type="match status" value="1"/>
</dbReference>
<gene>
    <name evidence="4" type="primary">pepT_45</name>
    <name evidence="4" type="ORF">SDC9_139955</name>
</gene>
<name>A0A645DU62_9ZZZZ</name>
<keyword evidence="4" id="KW-0378">Hydrolase</keyword>
<dbReference type="Gene3D" id="3.30.70.360">
    <property type="match status" value="1"/>
</dbReference>
<accession>A0A645DU62</accession>
<dbReference type="SUPFAM" id="SSF55031">
    <property type="entry name" value="Bacterial exopeptidase dimerisation domain"/>
    <property type="match status" value="1"/>
</dbReference>
<evidence type="ECO:0000313" key="4">
    <source>
        <dbReference type="EMBL" id="MPM92819.1"/>
    </source>
</evidence>
<evidence type="ECO:0000256" key="2">
    <source>
        <dbReference type="ARBA" id="ARBA00022833"/>
    </source>
</evidence>
<organism evidence="4">
    <name type="scientific">bioreactor metagenome</name>
    <dbReference type="NCBI Taxonomy" id="1076179"/>
    <lineage>
        <taxon>unclassified sequences</taxon>
        <taxon>metagenomes</taxon>
        <taxon>ecological metagenomes</taxon>
    </lineage>
</organism>
<dbReference type="EC" id="3.4.11.4" evidence="4"/>
<dbReference type="PANTHER" id="PTHR42994">
    <property type="entry name" value="PEPTIDASE T"/>
    <property type="match status" value="1"/>
</dbReference>
<reference evidence="4" key="1">
    <citation type="submission" date="2019-08" db="EMBL/GenBank/DDBJ databases">
        <authorList>
            <person name="Kucharzyk K."/>
            <person name="Murdoch R.W."/>
            <person name="Higgins S."/>
            <person name="Loffler F."/>
        </authorList>
    </citation>
    <scope>NUCLEOTIDE SEQUENCE</scope>
</reference>
<keyword evidence="4" id="KW-0031">Aminopeptidase</keyword>
<feature type="domain" description="Peptidase M20 dimerisation" evidence="3">
    <location>
        <begin position="11"/>
        <end position="109"/>
    </location>
</feature>
<dbReference type="InterPro" id="IPR011650">
    <property type="entry name" value="Peptidase_M20_dimer"/>
</dbReference>
<keyword evidence="4" id="KW-0645">Protease</keyword>
<sequence>MPGELNKETFSADAAIINITGRDIHPGMAKDIMINAVRVMGDILAKLPKNMAPETTEGYQPFIHPHTCTGTVISSQIKFLLRDFKTEGLTKQKEILEKIIAEVQEMYPKATIELEIKTQYRNMNDNLEKQPHGLEYLWEAAVRAGVEPFWSPIRGGTDGSRLTEMGLPTPNIYTGGQNFHSRTEWVSINGLEKTVETIIQLVQIWTEKHI</sequence>
<dbReference type="InterPro" id="IPR036264">
    <property type="entry name" value="Bact_exopeptidase_dim_dom"/>
</dbReference>
<dbReference type="Gene3D" id="3.40.630.10">
    <property type="entry name" value="Zn peptidases"/>
    <property type="match status" value="1"/>
</dbReference>
<protein>
    <submittedName>
        <fullName evidence="4">Peptidase T</fullName>
        <ecNumber evidence="4">3.4.11.4</ecNumber>
    </submittedName>
</protein>
<evidence type="ECO:0000256" key="1">
    <source>
        <dbReference type="ARBA" id="ARBA00001947"/>
    </source>
</evidence>
<comment type="caution">
    <text evidence="4">The sequence shown here is derived from an EMBL/GenBank/DDBJ whole genome shotgun (WGS) entry which is preliminary data.</text>
</comment>
<dbReference type="Pfam" id="PF07687">
    <property type="entry name" value="M20_dimer"/>
    <property type="match status" value="1"/>
</dbReference>
<evidence type="ECO:0000259" key="3">
    <source>
        <dbReference type="Pfam" id="PF07687"/>
    </source>
</evidence>
<proteinExistence type="predicted"/>
<dbReference type="EMBL" id="VSSQ01039705">
    <property type="protein sequence ID" value="MPM92819.1"/>
    <property type="molecule type" value="Genomic_DNA"/>
</dbReference>